<name>A0A812K3D6_SYMPI</name>
<accession>A0A812K3D6</accession>
<dbReference type="EMBL" id="CAJNIZ010003192">
    <property type="protein sequence ID" value="CAE7219664.1"/>
    <property type="molecule type" value="Genomic_DNA"/>
</dbReference>
<dbReference type="Proteomes" id="UP000649617">
    <property type="component" value="Unassembled WGS sequence"/>
</dbReference>
<feature type="non-terminal residue" evidence="2">
    <location>
        <position position="1"/>
    </location>
</feature>
<feature type="compositionally biased region" description="Low complexity" evidence="1">
    <location>
        <begin position="132"/>
        <end position="146"/>
    </location>
</feature>
<organism evidence="2 3">
    <name type="scientific">Symbiodinium pilosum</name>
    <name type="common">Dinoflagellate</name>
    <dbReference type="NCBI Taxonomy" id="2952"/>
    <lineage>
        <taxon>Eukaryota</taxon>
        <taxon>Sar</taxon>
        <taxon>Alveolata</taxon>
        <taxon>Dinophyceae</taxon>
        <taxon>Suessiales</taxon>
        <taxon>Symbiodiniaceae</taxon>
        <taxon>Symbiodinium</taxon>
    </lineage>
</organism>
<evidence type="ECO:0000313" key="2">
    <source>
        <dbReference type="EMBL" id="CAE7219664.1"/>
    </source>
</evidence>
<evidence type="ECO:0000256" key="1">
    <source>
        <dbReference type="SAM" id="MobiDB-lite"/>
    </source>
</evidence>
<feature type="compositionally biased region" description="Low complexity" evidence="1">
    <location>
        <begin position="64"/>
        <end position="78"/>
    </location>
</feature>
<dbReference type="OrthoDB" id="10538529at2759"/>
<keyword evidence="3" id="KW-1185">Reference proteome</keyword>
<feature type="compositionally biased region" description="Polar residues" evidence="1">
    <location>
        <begin position="87"/>
        <end position="102"/>
    </location>
</feature>
<reference evidence="2" key="1">
    <citation type="submission" date="2021-02" db="EMBL/GenBank/DDBJ databases">
        <authorList>
            <person name="Dougan E. K."/>
            <person name="Rhodes N."/>
            <person name="Thang M."/>
            <person name="Chan C."/>
        </authorList>
    </citation>
    <scope>NUCLEOTIDE SEQUENCE</scope>
</reference>
<evidence type="ECO:0000313" key="3">
    <source>
        <dbReference type="Proteomes" id="UP000649617"/>
    </source>
</evidence>
<feature type="region of interest" description="Disordered" evidence="1">
    <location>
        <begin position="56"/>
        <end position="110"/>
    </location>
</feature>
<feature type="region of interest" description="Disordered" evidence="1">
    <location>
        <begin position="132"/>
        <end position="161"/>
    </location>
</feature>
<dbReference type="AlphaFoldDB" id="A0A812K3D6"/>
<sequence>MRNMMADLVNLAQRGFEVLRSDEDSEDVEVLQFSKSPASLELPTGQRYRLQVRATLSDSRQPGASATWTSAPSSAVSADLRAPTSPVKASQATSPMSLSSEASAKMPSLQVPKAKAKGRVAANFGAFMAAAAPGSSPLGAPSKAGAKVVMGGSTRQARPDPLAAAYPRVVAAGPADAASEKADIAERLRLRGQSGETSLAHESHPRSSSFDSDDESLAKLSMALLSLEKNTAAREKRQLQEVASEAAHQLQERLE</sequence>
<protein>
    <submittedName>
        <fullName evidence="2">Uncharacterized protein</fullName>
    </submittedName>
</protein>
<proteinExistence type="predicted"/>
<feature type="region of interest" description="Disordered" evidence="1">
    <location>
        <begin position="190"/>
        <end position="215"/>
    </location>
</feature>
<comment type="caution">
    <text evidence="2">The sequence shown here is derived from an EMBL/GenBank/DDBJ whole genome shotgun (WGS) entry which is preliminary data.</text>
</comment>
<gene>
    <name evidence="2" type="ORF">SPIL2461_LOCUS2830</name>
</gene>